<evidence type="ECO:0000313" key="4">
    <source>
        <dbReference type="EMBL" id="SMY26315.1"/>
    </source>
</evidence>
<feature type="region of interest" description="Disordered" evidence="1">
    <location>
        <begin position="116"/>
        <end position="180"/>
    </location>
</feature>
<dbReference type="Proteomes" id="UP000215453">
    <property type="component" value="Chromosome 7"/>
</dbReference>
<keyword evidence="3" id="KW-0732">Signal</keyword>
<proteinExistence type="predicted"/>
<sequence length="345" mass="36609">MELRRIPLHLTPLLLVLSLLTSLVTAQSGQGVLIDGNSRLPTCAQQCTLLQQAAQACTAATGPSTQTAWICFCQSAYLTTLRSSAVGICDAACTDPSDNAQVSVWYNGNCGNDNGASEHAEDGLNSQPASGGSSNTDNGATTDSGSTNTNTNSGDSSDSSNSNANTPPQNTSGSNDDEKSDKTWWAGHYQWIIMILVLIIAFALFTWGLIFLKKRLDRKRDAMTGGFNAGITTRKVDTEKGVTHQTSGSTLHPSSASGRNSPARTREAFMPYGYGYSGSESRNGSKNEVIPLEEKKSPLARTTTMATEESRDDTEKSEVDGMGPWPVPGRSEKRPPGNGKAGVTM</sequence>
<dbReference type="AlphaFoldDB" id="A0A1Y6LPR5"/>
<evidence type="ECO:0000256" key="2">
    <source>
        <dbReference type="SAM" id="Phobius"/>
    </source>
</evidence>
<feature type="transmembrane region" description="Helical" evidence="2">
    <location>
        <begin position="189"/>
        <end position="212"/>
    </location>
</feature>
<evidence type="ECO:0000313" key="5">
    <source>
        <dbReference type="Proteomes" id="UP000215453"/>
    </source>
</evidence>
<evidence type="ECO:0000256" key="3">
    <source>
        <dbReference type="SAM" id="SignalP"/>
    </source>
</evidence>
<feature type="compositionally biased region" description="Low complexity" evidence="1">
    <location>
        <begin position="138"/>
        <end position="166"/>
    </location>
</feature>
<evidence type="ECO:0008006" key="6">
    <source>
        <dbReference type="Google" id="ProtNLM"/>
    </source>
</evidence>
<feature type="chain" id="PRO_5010990413" description="WSC domain-containing protein" evidence="3">
    <location>
        <begin position="27"/>
        <end position="345"/>
    </location>
</feature>
<keyword evidence="2" id="KW-1133">Transmembrane helix</keyword>
<reference evidence="4 5" key="1">
    <citation type="submission" date="2016-10" db="EMBL/GenBank/DDBJ databases">
        <authorList>
            <person name="Varghese N."/>
        </authorList>
    </citation>
    <scope>NUCLEOTIDE SEQUENCE [LARGE SCALE GENOMIC DNA]</scope>
</reference>
<feature type="signal peptide" evidence="3">
    <location>
        <begin position="1"/>
        <end position="26"/>
    </location>
</feature>
<accession>A0A1Y6LPR5</accession>
<organism evidence="4 5">
    <name type="scientific">Zymoseptoria tritici ST99CH_1A5</name>
    <dbReference type="NCBI Taxonomy" id="1276529"/>
    <lineage>
        <taxon>Eukaryota</taxon>
        <taxon>Fungi</taxon>
        <taxon>Dikarya</taxon>
        <taxon>Ascomycota</taxon>
        <taxon>Pezizomycotina</taxon>
        <taxon>Dothideomycetes</taxon>
        <taxon>Dothideomycetidae</taxon>
        <taxon>Mycosphaerellales</taxon>
        <taxon>Mycosphaerellaceae</taxon>
        <taxon>Zymoseptoria</taxon>
    </lineage>
</organism>
<keyword evidence="2" id="KW-0472">Membrane</keyword>
<evidence type="ECO:0000256" key="1">
    <source>
        <dbReference type="SAM" id="MobiDB-lite"/>
    </source>
</evidence>
<feature type="region of interest" description="Disordered" evidence="1">
    <location>
        <begin position="236"/>
        <end position="345"/>
    </location>
</feature>
<gene>
    <name evidence="4" type="ORF">ZT1A5_G7758</name>
</gene>
<dbReference type="EMBL" id="LT882682">
    <property type="protein sequence ID" value="SMY26315.1"/>
    <property type="molecule type" value="Genomic_DNA"/>
</dbReference>
<name>A0A1Y6LPR5_ZYMTR</name>
<feature type="compositionally biased region" description="Polar residues" evidence="1">
    <location>
        <begin position="124"/>
        <end position="137"/>
    </location>
</feature>
<protein>
    <recommendedName>
        <fullName evidence="6">WSC domain-containing protein</fullName>
    </recommendedName>
</protein>
<keyword evidence="2" id="KW-0812">Transmembrane</keyword>
<feature type="compositionally biased region" description="Polar residues" evidence="1">
    <location>
        <begin position="243"/>
        <end position="263"/>
    </location>
</feature>